<feature type="region of interest" description="Disordered" evidence="1">
    <location>
        <begin position="76"/>
        <end position="130"/>
    </location>
</feature>
<proteinExistence type="predicted"/>
<sequence length="176" mass="19594">MSPPRTVLQPAQWPPASGPPSHGWLGYMAPGQTGAHMDDPSLYNPFLGNGIQPVYNFGGWSYPPWDMQSNATRRTWDMQSDVTRPRRNSDLTGYPITESPTGSTIRYGAGSEMSSPIRSRVGSSDGSSSTTVNVRLPTRYMDMAMFRYFDDLFQERFDRGAGRGSGRRSGRERSGW</sequence>
<gene>
    <name evidence="2" type="ORF">ZT1A5_G8625</name>
</gene>
<dbReference type="AlphaFoldDB" id="A0A1Y6LWW3"/>
<organism evidence="2 3">
    <name type="scientific">Zymoseptoria tritici ST99CH_1A5</name>
    <dbReference type="NCBI Taxonomy" id="1276529"/>
    <lineage>
        <taxon>Eukaryota</taxon>
        <taxon>Fungi</taxon>
        <taxon>Dikarya</taxon>
        <taxon>Ascomycota</taxon>
        <taxon>Pezizomycotina</taxon>
        <taxon>Dothideomycetes</taxon>
        <taxon>Dothideomycetidae</taxon>
        <taxon>Mycosphaerellales</taxon>
        <taxon>Mycosphaerellaceae</taxon>
        <taxon>Zymoseptoria</taxon>
    </lineage>
</organism>
<reference evidence="2 3" key="1">
    <citation type="submission" date="2016-10" db="EMBL/GenBank/DDBJ databases">
        <authorList>
            <person name="Varghese N."/>
        </authorList>
    </citation>
    <scope>NUCLEOTIDE SEQUENCE [LARGE SCALE GENOMIC DNA]</scope>
</reference>
<dbReference type="EMBL" id="LT882683">
    <property type="protein sequence ID" value="SMY27181.1"/>
    <property type="molecule type" value="Genomic_DNA"/>
</dbReference>
<feature type="region of interest" description="Disordered" evidence="1">
    <location>
        <begin position="1"/>
        <end position="21"/>
    </location>
</feature>
<evidence type="ECO:0000313" key="3">
    <source>
        <dbReference type="Proteomes" id="UP000215453"/>
    </source>
</evidence>
<dbReference type="Proteomes" id="UP000215453">
    <property type="component" value="Chromosome 8"/>
</dbReference>
<feature type="compositionally biased region" description="Low complexity" evidence="1">
    <location>
        <begin position="118"/>
        <end position="130"/>
    </location>
</feature>
<evidence type="ECO:0000256" key="1">
    <source>
        <dbReference type="SAM" id="MobiDB-lite"/>
    </source>
</evidence>
<protein>
    <submittedName>
        <fullName evidence="2">Uncharacterized protein</fullName>
    </submittedName>
</protein>
<name>A0A1Y6LWW3_ZYMTR</name>
<evidence type="ECO:0000313" key="2">
    <source>
        <dbReference type="EMBL" id="SMY27181.1"/>
    </source>
</evidence>
<accession>A0A1Y6LWW3</accession>